<dbReference type="Gene3D" id="3.10.350.10">
    <property type="entry name" value="LysM domain"/>
    <property type="match status" value="2"/>
</dbReference>
<keyword evidence="1" id="KW-0732">Signal</keyword>
<dbReference type="Proteomes" id="UP000664466">
    <property type="component" value="Unassembled WGS sequence"/>
</dbReference>
<dbReference type="RefSeq" id="WP_207249167.1">
    <property type="nucleotide sequence ID" value="NZ_CP072750.1"/>
</dbReference>
<dbReference type="SUPFAM" id="SSF54106">
    <property type="entry name" value="LysM domain"/>
    <property type="match status" value="2"/>
</dbReference>
<evidence type="ECO:0000313" key="4">
    <source>
        <dbReference type="EMBL" id="QTX13055.1"/>
    </source>
</evidence>
<name>A0A8B0SPC0_9GAMM</name>
<keyword evidence="4" id="KW-0614">Plasmid</keyword>
<gene>
    <name evidence="3" type="ORF">J1836_00270</name>
    <name evidence="4" type="ORF">J1836_020350</name>
</gene>
<reference evidence="4" key="2">
    <citation type="submission" date="2021-04" db="EMBL/GenBank/DDBJ databases">
        <title>Complete Genome and methylome analysis of Thiothrix fructosivorans ATCC 49748.</title>
        <authorList>
            <person name="Fomenkov A."/>
            <person name="Sun L."/>
            <person name="Vincze T."/>
            <person name="Grabovich M.Y."/>
            <person name="Roberts R.J."/>
        </authorList>
    </citation>
    <scope>NUCLEOTIDE SEQUENCE</scope>
    <source>
        <strain evidence="4">ATCC 49748</strain>
        <plasmid evidence="4">pTfr153</plasmid>
    </source>
</reference>
<feature type="signal peptide" evidence="1">
    <location>
        <begin position="1"/>
        <end position="28"/>
    </location>
</feature>
<dbReference type="EMBL" id="JAFMPM010000004">
    <property type="protein sequence ID" value="MBO0611374.1"/>
    <property type="molecule type" value="Genomic_DNA"/>
</dbReference>
<dbReference type="Pfam" id="PF01476">
    <property type="entry name" value="LysM"/>
    <property type="match status" value="2"/>
</dbReference>
<protein>
    <submittedName>
        <fullName evidence="4">LysM peptidoglycan-binding domain-containing protein</fullName>
    </submittedName>
</protein>
<proteinExistence type="predicted"/>
<dbReference type="PANTHER" id="PTHR33734">
    <property type="entry name" value="LYSM DOMAIN-CONTAINING GPI-ANCHORED PROTEIN 2"/>
    <property type="match status" value="1"/>
</dbReference>
<feature type="domain" description="LysM" evidence="2">
    <location>
        <begin position="104"/>
        <end position="148"/>
    </location>
</feature>
<dbReference type="SMART" id="SM00257">
    <property type="entry name" value="LysM"/>
    <property type="match status" value="2"/>
</dbReference>
<keyword evidence="5" id="KW-1185">Reference proteome</keyword>
<dbReference type="InterPro" id="IPR036779">
    <property type="entry name" value="LysM_dom_sf"/>
</dbReference>
<evidence type="ECO:0000313" key="5">
    <source>
        <dbReference type="Proteomes" id="UP000664466"/>
    </source>
</evidence>
<organism evidence="4">
    <name type="scientific">Thiothrix fructosivorans</name>
    <dbReference type="NCBI Taxonomy" id="111770"/>
    <lineage>
        <taxon>Bacteria</taxon>
        <taxon>Pseudomonadati</taxon>
        <taxon>Pseudomonadota</taxon>
        <taxon>Gammaproteobacteria</taxon>
        <taxon>Thiotrichales</taxon>
        <taxon>Thiotrichaceae</taxon>
        <taxon>Thiothrix</taxon>
    </lineage>
</organism>
<dbReference type="AlphaFoldDB" id="A0A8B0SPC0"/>
<dbReference type="PANTHER" id="PTHR33734:SF22">
    <property type="entry name" value="MEMBRANE-BOUND LYTIC MUREIN TRANSGLYCOSYLASE D"/>
    <property type="match status" value="1"/>
</dbReference>
<dbReference type="EMBL" id="CP072750">
    <property type="protein sequence ID" value="QTX13055.1"/>
    <property type="molecule type" value="Genomic_DNA"/>
</dbReference>
<dbReference type="InterPro" id="IPR018392">
    <property type="entry name" value="LysM"/>
</dbReference>
<evidence type="ECO:0000259" key="2">
    <source>
        <dbReference type="PROSITE" id="PS51782"/>
    </source>
</evidence>
<evidence type="ECO:0000256" key="1">
    <source>
        <dbReference type="SAM" id="SignalP"/>
    </source>
</evidence>
<dbReference type="GO" id="GO:0008932">
    <property type="term" value="F:lytic endotransglycosylase activity"/>
    <property type="evidence" value="ECO:0007669"/>
    <property type="project" value="TreeGrafter"/>
</dbReference>
<dbReference type="PROSITE" id="PS51782">
    <property type="entry name" value="LYSM"/>
    <property type="match status" value="2"/>
</dbReference>
<dbReference type="CDD" id="cd00118">
    <property type="entry name" value="LysM"/>
    <property type="match status" value="2"/>
</dbReference>
<feature type="chain" id="PRO_5032498988" evidence="1">
    <location>
        <begin position="29"/>
        <end position="158"/>
    </location>
</feature>
<evidence type="ECO:0000313" key="3">
    <source>
        <dbReference type="EMBL" id="MBO0611374.1"/>
    </source>
</evidence>
<sequence length="158" mass="16854">MPVQYKFSLPFTLATLLNLNLVLVSVGAGVPLNAALAADGDGTYQVRQGETLFEVMRKMGVPVNDIISLNQLPAPYHLRAGQVLTLTGTLPAVTPETYQPDSSGFYVVKAGDTVYEVARKTGIPVGKLIGLNQLPVPYHIEAGQALKLGEPQQGIIII</sequence>
<accession>A0A8B0SPC0</accession>
<reference evidence="3 5" key="1">
    <citation type="submission" date="2021-03" db="EMBL/GenBank/DDBJ databases">
        <title>Draft genome and methylome analysis of Thiotrix fructosivoruns ATCC 49748.</title>
        <authorList>
            <person name="Fomenkov A."/>
            <person name="Grabovich M.Y."/>
            <person name="Roberts R.J."/>
        </authorList>
    </citation>
    <scope>NUCLEOTIDE SEQUENCE [LARGE SCALE GENOMIC DNA]</scope>
    <source>
        <strain evidence="3 5">ATCC 49748</strain>
        <plasmid evidence="3">pTfr153</plasmid>
    </source>
</reference>
<feature type="domain" description="LysM" evidence="2">
    <location>
        <begin position="42"/>
        <end position="86"/>
    </location>
</feature>
<geneLocation type="plasmid" evidence="4">
    <name>pTfr153</name>
</geneLocation>